<dbReference type="Pfam" id="PF00069">
    <property type="entry name" value="Pkinase"/>
    <property type="match status" value="1"/>
</dbReference>
<evidence type="ECO:0000313" key="9">
    <source>
        <dbReference type="Proteomes" id="UP000190774"/>
    </source>
</evidence>
<keyword evidence="8" id="KW-0723">Serine/threonine-protein kinase</keyword>
<dbReference type="InterPro" id="IPR000719">
    <property type="entry name" value="Prot_kinase_dom"/>
</dbReference>
<reference evidence="9" key="1">
    <citation type="submission" date="2017-02" db="EMBL/GenBank/DDBJ databases">
        <authorList>
            <person name="Varghese N."/>
            <person name="Submissions S."/>
        </authorList>
    </citation>
    <scope>NUCLEOTIDE SEQUENCE [LARGE SCALE GENOMIC DNA]</scope>
    <source>
        <strain evidence="9">ATCC 700200</strain>
    </source>
</reference>
<dbReference type="PANTHER" id="PTHR43289:SF6">
    <property type="entry name" value="SERINE_THREONINE-PROTEIN KINASE NEKL-3"/>
    <property type="match status" value="1"/>
</dbReference>
<evidence type="ECO:0000256" key="3">
    <source>
        <dbReference type="ARBA" id="ARBA00022777"/>
    </source>
</evidence>
<dbReference type="GO" id="GO:0005524">
    <property type="term" value="F:ATP binding"/>
    <property type="evidence" value="ECO:0007669"/>
    <property type="project" value="UniProtKB-UniRule"/>
</dbReference>
<proteinExistence type="predicted"/>
<evidence type="ECO:0000256" key="6">
    <source>
        <dbReference type="SAM" id="Phobius"/>
    </source>
</evidence>
<dbReference type="Gene3D" id="3.30.200.20">
    <property type="entry name" value="Phosphorylase Kinase, domain 1"/>
    <property type="match status" value="1"/>
</dbReference>
<dbReference type="PROSITE" id="PS00107">
    <property type="entry name" value="PROTEIN_KINASE_ATP"/>
    <property type="match status" value="1"/>
</dbReference>
<evidence type="ECO:0000259" key="7">
    <source>
        <dbReference type="PROSITE" id="PS50011"/>
    </source>
</evidence>
<dbReference type="AlphaFoldDB" id="A0A1T4XR73"/>
<keyword evidence="1" id="KW-0808">Transferase</keyword>
<evidence type="ECO:0000313" key="8">
    <source>
        <dbReference type="EMBL" id="SKA91853.1"/>
    </source>
</evidence>
<sequence>MRDSLLDSRASRSSSSLLEGLSAKALMAEIMEPTQADDSGLGAMPPLSPEELAPHFPQLEILECLGRGGMGVVYKARQKSLNRVVALKLLAPERAGDPQFAARFEKEAHALAALNHPHIVAVYDFGLAGGFYYLLMEFVDGMNLRQLLQSKRLTPREALRIVPPVCAALQSAHEHGIVHCDIKPENLLIAHDGSVKIADFGIAKMIGHATDRENVHEAGTPDYAAPEQTSGQADHRADIYSLGVVLYEMLTGERPTKTIEAPSKRVQVDIRIDEIVLRALEKQPELRFSTVADLRQSVESLIQPSAPPIPSAAYSKKKRIIVGVLTGCLVIAGMGYWTMGRSHPKRPRLPYEEVVDFDQGRINESFADNVLSGRSGYAISPLGLAGTSGLALAETLNSEGTLAYKRKSYDLARLASLEISCCFRRQAFAGATHSITLGLTENMAGHFSGVPGAAFLGLRLKVEGEVMRFQFICKEAQVGPPRSWLQPGEIHTEEDEWYGLRVVFNRVSPNIVRVTGELKAVDRHGREGDTVAYFLPRDFAEPIFPLREILENPETWVAIRAVGPGGVSRVDDFHIIARPLPSADPVALDQPR</sequence>
<feature type="transmembrane region" description="Helical" evidence="6">
    <location>
        <begin position="320"/>
        <end position="339"/>
    </location>
</feature>
<accession>A0A1T4XR73</accession>
<dbReference type="GO" id="GO:0004674">
    <property type="term" value="F:protein serine/threonine kinase activity"/>
    <property type="evidence" value="ECO:0007669"/>
    <property type="project" value="UniProtKB-KW"/>
</dbReference>
<dbReference type="PANTHER" id="PTHR43289">
    <property type="entry name" value="MITOGEN-ACTIVATED PROTEIN KINASE KINASE KINASE 20-RELATED"/>
    <property type="match status" value="1"/>
</dbReference>
<evidence type="ECO:0000256" key="1">
    <source>
        <dbReference type="ARBA" id="ARBA00022679"/>
    </source>
</evidence>
<keyword evidence="3 8" id="KW-0418">Kinase</keyword>
<keyword evidence="4 5" id="KW-0067">ATP-binding</keyword>
<keyword evidence="2 5" id="KW-0547">Nucleotide-binding</keyword>
<dbReference type="CDD" id="cd14014">
    <property type="entry name" value="STKc_PknB_like"/>
    <property type="match status" value="1"/>
</dbReference>
<dbReference type="InterPro" id="IPR017441">
    <property type="entry name" value="Protein_kinase_ATP_BS"/>
</dbReference>
<dbReference type="InterPro" id="IPR008271">
    <property type="entry name" value="Ser/Thr_kinase_AS"/>
</dbReference>
<keyword evidence="6" id="KW-0472">Membrane</keyword>
<dbReference type="STRING" id="48467.SAMN02745166_01801"/>
<evidence type="ECO:0000256" key="4">
    <source>
        <dbReference type="ARBA" id="ARBA00022840"/>
    </source>
</evidence>
<dbReference type="SUPFAM" id="SSF56112">
    <property type="entry name" value="Protein kinase-like (PK-like)"/>
    <property type="match status" value="1"/>
</dbReference>
<dbReference type="PROSITE" id="PS00108">
    <property type="entry name" value="PROTEIN_KINASE_ST"/>
    <property type="match status" value="1"/>
</dbReference>
<name>A0A1T4XR73_9BACT</name>
<dbReference type="OrthoDB" id="6111975at2"/>
<dbReference type="Proteomes" id="UP000190774">
    <property type="component" value="Unassembled WGS sequence"/>
</dbReference>
<feature type="binding site" evidence="5">
    <location>
        <position position="88"/>
    </location>
    <ligand>
        <name>ATP</name>
        <dbReference type="ChEBI" id="CHEBI:30616"/>
    </ligand>
</feature>
<dbReference type="Gene3D" id="1.10.510.10">
    <property type="entry name" value="Transferase(Phosphotransferase) domain 1"/>
    <property type="match status" value="1"/>
</dbReference>
<dbReference type="RefSeq" id="WP_078812989.1">
    <property type="nucleotide sequence ID" value="NZ_FUYE01000005.1"/>
</dbReference>
<keyword evidence="6" id="KW-0812">Transmembrane</keyword>
<dbReference type="EMBL" id="FUYE01000005">
    <property type="protein sequence ID" value="SKA91853.1"/>
    <property type="molecule type" value="Genomic_DNA"/>
</dbReference>
<dbReference type="SMART" id="SM00220">
    <property type="entry name" value="S_TKc"/>
    <property type="match status" value="1"/>
</dbReference>
<protein>
    <submittedName>
        <fullName evidence="8">Serine/threonine protein kinase</fullName>
    </submittedName>
</protein>
<feature type="domain" description="Protein kinase" evidence="7">
    <location>
        <begin position="59"/>
        <end position="302"/>
    </location>
</feature>
<gene>
    <name evidence="8" type="ORF">SAMN02745166_01801</name>
</gene>
<evidence type="ECO:0000256" key="2">
    <source>
        <dbReference type="ARBA" id="ARBA00022741"/>
    </source>
</evidence>
<evidence type="ECO:0000256" key="5">
    <source>
        <dbReference type="PROSITE-ProRule" id="PRU10141"/>
    </source>
</evidence>
<keyword evidence="6" id="KW-1133">Transmembrane helix</keyword>
<dbReference type="InterPro" id="IPR011009">
    <property type="entry name" value="Kinase-like_dom_sf"/>
</dbReference>
<organism evidence="8 9">
    <name type="scientific">Prosthecobacter debontii</name>
    <dbReference type="NCBI Taxonomy" id="48467"/>
    <lineage>
        <taxon>Bacteria</taxon>
        <taxon>Pseudomonadati</taxon>
        <taxon>Verrucomicrobiota</taxon>
        <taxon>Verrucomicrobiia</taxon>
        <taxon>Verrucomicrobiales</taxon>
        <taxon>Verrucomicrobiaceae</taxon>
        <taxon>Prosthecobacter</taxon>
    </lineage>
</organism>
<dbReference type="PROSITE" id="PS50011">
    <property type="entry name" value="PROTEIN_KINASE_DOM"/>
    <property type="match status" value="1"/>
</dbReference>
<keyword evidence="9" id="KW-1185">Reference proteome</keyword>